<feature type="transmembrane region" description="Helical" evidence="2">
    <location>
        <begin position="47"/>
        <end position="68"/>
    </location>
</feature>
<dbReference type="EMBL" id="JAKGSG010000042">
    <property type="protein sequence ID" value="MCF4122417.1"/>
    <property type="molecule type" value="Genomic_DNA"/>
</dbReference>
<evidence type="ECO:0000256" key="2">
    <source>
        <dbReference type="SAM" id="Phobius"/>
    </source>
</evidence>
<dbReference type="AlphaFoldDB" id="A0AA41UAA0"/>
<feature type="region of interest" description="Disordered" evidence="1">
    <location>
        <begin position="1"/>
        <end position="39"/>
    </location>
</feature>
<keyword evidence="2" id="KW-0472">Membrane</keyword>
<gene>
    <name evidence="3" type="ORF">L1785_15675</name>
</gene>
<name>A0AA41UAA0_9MICO</name>
<organism evidence="3 4">
    <name type="scientific">Antribacter soli</name>
    <dbReference type="NCBI Taxonomy" id="2910976"/>
    <lineage>
        <taxon>Bacteria</taxon>
        <taxon>Bacillati</taxon>
        <taxon>Actinomycetota</taxon>
        <taxon>Actinomycetes</taxon>
        <taxon>Micrococcales</taxon>
        <taxon>Promicromonosporaceae</taxon>
        <taxon>Antribacter</taxon>
    </lineage>
</organism>
<dbReference type="InterPro" id="IPR036059">
    <property type="entry name" value="TldD/PmbA_sf"/>
</dbReference>
<evidence type="ECO:0000313" key="4">
    <source>
        <dbReference type="Proteomes" id="UP001165405"/>
    </source>
</evidence>
<dbReference type="Proteomes" id="UP001165405">
    <property type="component" value="Unassembled WGS sequence"/>
</dbReference>
<dbReference type="GO" id="GO:0006508">
    <property type="term" value="P:proteolysis"/>
    <property type="evidence" value="ECO:0007669"/>
    <property type="project" value="InterPro"/>
</dbReference>
<dbReference type="GO" id="GO:0008237">
    <property type="term" value="F:metallopeptidase activity"/>
    <property type="evidence" value="ECO:0007669"/>
    <property type="project" value="InterPro"/>
</dbReference>
<keyword evidence="4" id="KW-1185">Reference proteome</keyword>
<protein>
    <recommendedName>
        <fullName evidence="5">DUF5667 domain-containing protein</fullName>
    </recommendedName>
</protein>
<keyword evidence="2" id="KW-1133">Transmembrane helix</keyword>
<comment type="caution">
    <text evidence="3">The sequence shown here is derived from an EMBL/GenBank/DDBJ whole genome shotgun (WGS) entry which is preliminary data.</text>
</comment>
<dbReference type="SUPFAM" id="SSF111283">
    <property type="entry name" value="Putative modulator of DNA gyrase, PmbA/TldD"/>
    <property type="match status" value="1"/>
</dbReference>
<keyword evidence="2" id="KW-0812">Transmembrane</keyword>
<accession>A0AA41UAA0</accession>
<proteinExistence type="predicted"/>
<reference evidence="3" key="1">
    <citation type="submission" date="2022-01" db="EMBL/GenBank/DDBJ databases">
        <title>Antribacter sp. nov., isolated from Guizhou of China.</title>
        <authorList>
            <person name="Chengliang C."/>
            <person name="Ya Z."/>
        </authorList>
    </citation>
    <scope>NUCLEOTIDE SEQUENCE</scope>
    <source>
        <strain evidence="3">KLBMP 9083</strain>
    </source>
</reference>
<sequence>MDTTVAPPARRVAGPQEDTTTTRAKDAHDTPDGDGSELAGARARRPWFAGAAVLTGVALALTLVVSGARADSAERLESLAFRLDRQAVTTYRTADDLGITLDVAESVYATSHDADPAARETLARALEAARAAARQRVAGDPPATIHHAEARLRQAELIDESLRWAAEDLRRAVDLVADARPLIEAAAR</sequence>
<evidence type="ECO:0008006" key="5">
    <source>
        <dbReference type="Google" id="ProtNLM"/>
    </source>
</evidence>
<evidence type="ECO:0000313" key="3">
    <source>
        <dbReference type="EMBL" id="MCF4122417.1"/>
    </source>
</evidence>
<dbReference type="RefSeq" id="WP_236090213.1">
    <property type="nucleotide sequence ID" value="NZ_JAKGSG010000042.1"/>
</dbReference>
<evidence type="ECO:0000256" key="1">
    <source>
        <dbReference type="SAM" id="MobiDB-lite"/>
    </source>
</evidence>